<sequence>MAILNVHGYGLVPDALISRNRAAEVSLEGNHLPSFRLSINRYIPGQKLRIGDSPWGRYNGSFQPEIHSARSLLDEVEQGHAFCALQGGCQLEHCGQWCCPERKGDLCHCGRPGDYRANRHWTEAQHIGLDFDNGDARSSLDYLLNVPLLAGHAAFVYTTLSHTPECPKARVVFVTDVPFTDADYYRRAKRAVMAALPWGDASVHDPSRFFYGTNPESGTTKHLGGLLSLETVDGLIEQHREHLDIEQGTRALPRIPASQVLGRTPAERYVNTALQQEVAWLASRVEGTGERHQGLLLAALKLESLKQSEWLPAEVRSNIDPLDALLTAAHRNGYVEKYGEATARRTIADGGAYASPRPEPASWNSRASKRIWSGGQWVKSVTV</sequence>
<gene>
    <name evidence="1" type="ORF">ALOHA_HF4000005H07ctg2g9</name>
</gene>
<name>B3T0F6_9ZZZZ</name>
<proteinExistence type="predicted"/>
<dbReference type="AlphaFoldDB" id="B3T0F6"/>
<accession>B3T0F6</accession>
<protein>
    <submittedName>
        <fullName evidence="1">Uncharacterized protein</fullName>
    </submittedName>
</protein>
<dbReference type="EMBL" id="EU016565">
    <property type="protein sequence ID" value="ABZ06064.1"/>
    <property type="molecule type" value="Genomic_DNA"/>
</dbReference>
<reference evidence="1" key="1">
    <citation type="journal article" date="2008" name="ISME J.">
        <title>Genomic patterns of recombination, clonal divergence and environment in marine microbial populations.</title>
        <authorList>
            <person name="Konstantinidis K.T."/>
            <person name="Delong E.F."/>
        </authorList>
    </citation>
    <scope>NUCLEOTIDE SEQUENCE</scope>
</reference>
<evidence type="ECO:0000313" key="1">
    <source>
        <dbReference type="EMBL" id="ABZ06064.1"/>
    </source>
</evidence>
<organism evidence="1">
    <name type="scientific">uncultured marine microorganism HF4000_005H07</name>
    <dbReference type="NCBI Taxonomy" id="455506"/>
    <lineage>
        <taxon>unclassified sequences</taxon>
        <taxon>environmental samples</taxon>
    </lineage>
</organism>